<evidence type="ECO:0000256" key="1">
    <source>
        <dbReference type="SAM" id="MobiDB-lite"/>
    </source>
</evidence>
<dbReference type="AlphaFoldDB" id="A0A543PZJ1"/>
<dbReference type="Proteomes" id="UP000315403">
    <property type="component" value="Unassembled WGS sequence"/>
</dbReference>
<feature type="compositionally biased region" description="Polar residues" evidence="1">
    <location>
        <begin position="30"/>
        <end position="41"/>
    </location>
</feature>
<gene>
    <name evidence="2" type="ORF">DLNHIDIE_03305</name>
</gene>
<protein>
    <submittedName>
        <fullName evidence="2">Uncharacterized protein</fullName>
    </submittedName>
</protein>
<accession>A0A543PZJ1</accession>
<name>A0A543PZJ1_ACITH</name>
<evidence type="ECO:0000313" key="3">
    <source>
        <dbReference type="Proteomes" id="UP000315403"/>
    </source>
</evidence>
<evidence type="ECO:0000313" key="2">
    <source>
        <dbReference type="EMBL" id="TQN49450.1"/>
    </source>
</evidence>
<dbReference type="EMBL" id="SZUV01000005">
    <property type="protein sequence ID" value="TQN49450.1"/>
    <property type="molecule type" value="Genomic_DNA"/>
</dbReference>
<comment type="caution">
    <text evidence="2">The sequence shown here is derived from an EMBL/GenBank/DDBJ whole genome shotgun (WGS) entry which is preliminary data.</text>
</comment>
<organism evidence="2 3">
    <name type="scientific">Acidithiobacillus thiooxidans ATCC 19377</name>
    <dbReference type="NCBI Taxonomy" id="637390"/>
    <lineage>
        <taxon>Bacteria</taxon>
        <taxon>Pseudomonadati</taxon>
        <taxon>Pseudomonadota</taxon>
        <taxon>Acidithiobacillia</taxon>
        <taxon>Acidithiobacillales</taxon>
        <taxon>Acidithiobacillaceae</taxon>
        <taxon>Acidithiobacillus</taxon>
    </lineage>
</organism>
<reference evidence="2 3" key="1">
    <citation type="submission" date="2019-03" db="EMBL/GenBank/DDBJ databases">
        <title>New insights into Acidothiobacillus thiooxidans sulfur metabolism through coupled gene expression, solution geochemistry, microscopy and spectroscopy analyses.</title>
        <authorList>
            <person name="Camacho D."/>
            <person name="Frazao R."/>
            <person name="Fouillen A."/>
            <person name="Nanci A."/>
            <person name="Lang B.F."/>
            <person name="Apte S.C."/>
            <person name="Baron C."/>
            <person name="Warren L.A."/>
        </authorList>
    </citation>
    <scope>NUCLEOTIDE SEQUENCE [LARGE SCALE GENOMIC DNA]</scope>
    <source>
        <strain evidence="2 3">ATCC 19377</strain>
    </source>
</reference>
<feature type="region of interest" description="Disordered" evidence="1">
    <location>
        <begin position="21"/>
        <end position="54"/>
    </location>
</feature>
<proteinExistence type="predicted"/>
<sequence length="54" mass="6053">MKRRRNSGPAIPKDYMSALGRLYGKPVQQGPISATERTQPTEVLPPYQQPQKEG</sequence>